<proteinExistence type="predicted"/>
<sequence length="110" mass="12351">MEDDYDYDDMTTNHQQRRPINRSWSPDRATMDRGLGPGFKQATGVRARPVVGTRASSLHAVRIMALSRILLSRRTARYSGFRFRDNRAGIKVHAALALPSSPNPDVRPSS</sequence>
<organism evidence="2 3">
    <name type="scientific">Lasius platythorax</name>
    <dbReference type="NCBI Taxonomy" id="488582"/>
    <lineage>
        <taxon>Eukaryota</taxon>
        <taxon>Metazoa</taxon>
        <taxon>Ecdysozoa</taxon>
        <taxon>Arthropoda</taxon>
        <taxon>Hexapoda</taxon>
        <taxon>Insecta</taxon>
        <taxon>Pterygota</taxon>
        <taxon>Neoptera</taxon>
        <taxon>Endopterygota</taxon>
        <taxon>Hymenoptera</taxon>
        <taxon>Apocrita</taxon>
        <taxon>Aculeata</taxon>
        <taxon>Formicoidea</taxon>
        <taxon>Formicidae</taxon>
        <taxon>Formicinae</taxon>
        <taxon>Lasius</taxon>
        <taxon>Lasius</taxon>
    </lineage>
</organism>
<dbReference type="AlphaFoldDB" id="A0AAV2N4M9"/>
<feature type="region of interest" description="Disordered" evidence="1">
    <location>
        <begin position="1"/>
        <end position="41"/>
    </location>
</feature>
<reference evidence="2 3" key="1">
    <citation type="submission" date="2024-04" db="EMBL/GenBank/DDBJ databases">
        <authorList>
            <consortium name="Molecular Ecology Group"/>
        </authorList>
    </citation>
    <scope>NUCLEOTIDE SEQUENCE [LARGE SCALE GENOMIC DNA]</scope>
</reference>
<evidence type="ECO:0000256" key="1">
    <source>
        <dbReference type="SAM" id="MobiDB-lite"/>
    </source>
</evidence>
<name>A0AAV2N4M9_9HYME</name>
<dbReference type="EMBL" id="OZ034824">
    <property type="protein sequence ID" value="CAL1674028.1"/>
    <property type="molecule type" value="Genomic_DNA"/>
</dbReference>
<evidence type="ECO:0000313" key="2">
    <source>
        <dbReference type="EMBL" id="CAL1674028.1"/>
    </source>
</evidence>
<evidence type="ECO:0000313" key="3">
    <source>
        <dbReference type="Proteomes" id="UP001497644"/>
    </source>
</evidence>
<protein>
    <submittedName>
        <fullName evidence="2">Uncharacterized protein</fullName>
    </submittedName>
</protein>
<keyword evidence="3" id="KW-1185">Reference proteome</keyword>
<accession>A0AAV2N4M9</accession>
<dbReference type="Proteomes" id="UP001497644">
    <property type="component" value="Chromosome 1"/>
</dbReference>
<gene>
    <name evidence="2" type="ORF">LPLAT_LOCUS798</name>
</gene>